<dbReference type="RefSeq" id="WP_345676706.1">
    <property type="nucleotide sequence ID" value="NZ_BAABHS010000012.1"/>
</dbReference>
<protein>
    <submittedName>
        <fullName evidence="2">Amidohydrolase</fullName>
    </submittedName>
</protein>
<sequence>MPTPADLVFRGGSVHTLDAARRRATAVAVRGGRVVAVGHDADVRDFVGSGTEVVDLAGRALLPGFQDAHVHPAFAGMTLIRCDLSEASGAEDAVAKVRAYADGHPDEEWIQGGGWLMDWFPGGTPSRTLLDAAVPDRPVHLVNADGHGVWVNTRALEIAGVDAGTPDPADGRIEREADGFPQGTLHEGAAALVGRHLPRASAADGLRALLAGQAHLHALGVTAWQDAMVGSDHGAFDALPAYLTAAADGTLTGRVNGALWWDRNAGAEQVPQLLAHRERNTVGRFRTRTVKIMQDGVAENFTAAMGDAYFDGCGCRTGNSGLSFVDPEALRGYVEVLDAHGFQVHFHAVGDRAAREALDAVAQARAANGMNDHRHHIAHLQVVHPDDVPRFAALGVTANTQPLWAAHEPQMDELTIPFLGTERAAWQYPFGDLLRAGAVLAAGSDWPVSSADPLAGIHVAVNRVLPGGNEPVFLPEQRIDLTAALAAYTVGTAYVNHAEDTTGTIEAGKLADLVLLDRDPYTHPAEEIADTRVLATYVEGEAVYTAS</sequence>
<keyword evidence="3" id="KW-1185">Reference proteome</keyword>
<evidence type="ECO:0000313" key="3">
    <source>
        <dbReference type="Proteomes" id="UP001500466"/>
    </source>
</evidence>
<evidence type="ECO:0000259" key="1">
    <source>
        <dbReference type="Pfam" id="PF07969"/>
    </source>
</evidence>
<proteinExistence type="predicted"/>
<name>A0ABP9HE65_9ACTN</name>
<dbReference type="InterPro" id="IPR033932">
    <property type="entry name" value="YtcJ-like"/>
</dbReference>
<accession>A0ABP9HE65</accession>
<evidence type="ECO:0000313" key="2">
    <source>
        <dbReference type="EMBL" id="GAA4969041.1"/>
    </source>
</evidence>
<gene>
    <name evidence="2" type="ORF">GCM10023205_37830</name>
</gene>
<dbReference type="PANTHER" id="PTHR22642:SF2">
    <property type="entry name" value="PROTEIN LONG AFTER FAR-RED 3"/>
    <property type="match status" value="1"/>
</dbReference>
<dbReference type="SUPFAM" id="SSF51556">
    <property type="entry name" value="Metallo-dependent hydrolases"/>
    <property type="match status" value="1"/>
</dbReference>
<dbReference type="EMBL" id="BAABHS010000012">
    <property type="protein sequence ID" value="GAA4969041.1"/>
    <property type="molecule type" value="Genomic_DNA"/>
</dbReference>
<dbReference type="InterPro" id="IPR032466">
    <property type="entry name" value="Metal_Hydrolase"/>
</dbReference>
<organism evidence="2 3">
    <name type="scientific">Yinghuangia aomiensis</name>
    <dbReference type="NCBI Taxonomy" id="676205"/>
    <lineage>
        <taxon>Bacteria</taxon>
        <taxon>Bacillati</taxon>
        <taxon>Actinomycetota</taxon>
        <taxon>Actinomycetes</taxon>
        <taxon>Kitasatosporales</taxon>
        <taxon>Streptomycetaceae</taxon>
        <taxon>Yinghuangia</taxon>
    </lineage>
</organism>
<dbReference type="Gene3D" id="3.10.310.70">
    <property type="match status" value="1"/>
</dbReference>
<dbReference type="InterPro" id="IPR011059">
    <property type="entry name" value="Metal-dep_hydrolase_composite"/>
</dbReference>
<dbReference type="Proteomes" id="UP001500466">
    <property type="component" value="Unassembled WGS sequence"/>
</dbReference>
<dbReference type="Gene3D" id="3.20.20.140">
    <property type="entry name" value="Metal-dependent hydrolases"/>
    <property type="match status" value="1"/>
</dbReference>
<feature type="domain" description="Amidohydrolase 3" evidence="1">
    <location>
        <begin position="52"/>
        <end position="544"/>
    </location>
</feature>
<dbReference type="PANTHER" id="PTHR22642">
    <property type="entry name" value="IMIDAZOLONEPROPIONASE"/>
    <property type="match status" value="1"/>
</dbReference>
<dbReference type="Gene3D" id="2.30.40.10">
    <property type="entry name" value="Urease, subunit C, domain 1"/>
    <property type="match status" value="1"/>
</dbReference>
<dbReference type="Pfam" id="PF07969">
    <property type="entry name" value="Amidohydro_3"/>
    <property type="match status" value="1"/>
</dbReference>
<dbReference type="SUPFAM" id="SSF51338">
    <property type="entry name" value="Composite domain of metallo-dependent hydrolases"/>
    <property type="match status" value="1"/>
</dbReference>
<comment type="caution">
    <text evidence="2">The sequence shown here is derived from an EMBL/GenBank/DDBJ whole genome shotgun (WGS) entry which is preliminary data.</text>
</comment>
<dbReference type="CDD" id="cd01300">
    <property type="entry name" value="YtcJ_like"/>
    <property type="match status" value="1"/>
</dbReference>
<reference evidence="3" key="1">
    <citation type="journal article" date="2019" name="Int. J. Syst. Evol. Microbiol.">
        <title>The Global Catalogue of Microorganisms (GCM) 10K type strain sequencing project: providing services to taxonomists for standard genome sequencing and annotation.</title>
        <authorList>
            <consortium name="The Broad Institute Genomics Platform"/>
            <consortium name="The Broad Institute Genome Sequencing Center for Infectious Disease"/>
            <person name="Wu L."/>
            <person name="Ma J."/>
        </authorList>
    </citation>
    <scope>NUCLEOTIDE SEQUENCE [LARGE SCALE GENOMIC DNA]</scope>
    <source>
        <strain evidence="3">JCM 17986</strain>
    </source>
</reference>
<dbReference type="InterPro" id="IPR013108">
    <property type="entry name" value="Amidohydro_3"/>
</dbReference>